<feature type="domain" description="IrrE N-terminal-like" evidence="1">
    <location>
        <begin position="178"/>
        <end position="296"/>
    </location>
</feature>
<dbReference type="Proteomes" id="UP000186857">
    <property type="component" value="Unassembled WGS sequence"/>
</dbReference>
<dbReference type="InterPro" id="IPR052345">
    <property type="entry name" value="Rad_response_metalloprotease"/>
</dbReference>
<proteinExistence type="predicted"/>
<comment type="caution">
    <text evidence="2">The sequence shown here is derived from an EMBL/GenBank/DDBJ whole genome shotgun (WGS) entry which is preliminary data.</text>
</comment>
<dbReference type="Gene3D" id="1.10.10.2910">
    <property type="match status" value="1"/>
</dbReference>
<dbReference type="PANTHER" id="PTHR43236">
    <property type="entry name" value="ANTITOXIN HIGA1"/>
    <property type="match status" value="1"/>
</dbReference>
<dbReference type="EMBL" id="MSKJ01000023">
    <property type="protein sequence ID" value="OLO43671.1"/>
    <property type="molecule type" value="Genomic_DNA"/>
</dbReference>
<dbReference type="AlphaFoldDB" id="A0A1Q8V6B0"/>
<dbReference type="InterPro" id="IPR010359">
    <property type="entry name" value="IrrE_HExxH"/>
</dbReference>
<evidence type="ECO:0000313" key="3">
    <source>
        <dbReference type="Proteomes" id="UP000186857"/>
    </source>
</evidence>
<dbReference type="Pfam" id="PF06114">
    <property type="entry name" value="Peptidase_M78"/>
    <property type="match status" value="1"/>
</dbReference>
<dbReference type="RefSeq" id="WP_034491150.1">
    <property type="nucleotide sequence ID" value="NZ_MSKJ01000023.1"/>
</dbReference>
<name>A0A1Q8V6B0_9ACTO</name>
<dbReference type="PANTHER" id="PTHR43236:SF2">
    <property type="entry name" value="BLL0069 PROTEIN"/>
    <property type="match status" value="1"/>
</dbReference>
<evidence type="ECO:0000259" key="1">
    <source>
        <dbReference type="Pfam" id="PF06114"/>
    </source>
</evidence>
<gene>
    <name evidence="2" type="ORF">BKH29_09760</name>
</gene>
<evidence type="ECO:0000313" key="2">
    <source>
        <dbReference type="EMBL" id="OLO43671.1"/>
    </source>
</evidence>
<sequence>MATTVAVRPPVLEWAQRRSGRGDDDMRAKFTNWDQWLSEERQPRFAEVEAVAQFTHVPVGYLFLSEPPREELPIPDFRDGRGETGVPTDDLLETIYINQRRQKWYEDYLAELGDDEPLTFVGSARRASVEVAAADIRQSLGYEVESRKQMRTFDEVRNHLINSFEDLGGLVVINSMVENNSHRMLDLDEFRGFTLQSPVAPLVFVNARDTKRGQVFSLLHEFAHVWRGEFGVSAGGVLPQDRHNRVERWCDAVAAEVAVPAYDLRVQFDSEIDLTQELDRLSGRYKCSTLVVLIKLRDLMLLDRRDFQKIYGDEVKRLLEFEGRVSHGKGGDFYGNQSFRVGRTLSRAIIRDTLRGATSMTEALRLMSFKKVAVFDRYADRLGVVG</sequence>
<reference evidence="2 3" key="1">
    <citation type="submission" date="2016-12" db="EMBL/GenBank/DDBJ databases">
        <title>Genomic Comparison of strains in the 'Actinomyces naeslundii' Group.</title>
        <authorList>
            <person name="Mughal S.R."/>
            <person name="Do T."/>
            <person name="Gilbert S.C."/>
            <person name="Witherden E.A."/>
            <person name="Didelot X."/>
            <person name="Beighton D."/>
        </authorList>
    </citation>
    <scope>NUCLEOTIDE SEQUENCE [LARGE SCALE GENOMIC DNA]</scope>
    <source>
        <strain evidence="2 3">CCUG 33920</strain>
    </source>
</reference>
<accession>A0A1Q8V6B0</accession>
<protein>
    <recommendedName>
        <fullName evidence="1">IrrE N-terminal-like domain-containing protein</fullName>
    </recommendedName>
</protein>
<organism evidence="2 3">
    <name type="scientific">Actinomyces oris</name>
    <dbReference type="NCBI Taxonomy" id="544580"/>
    <lineage>
        <taxon>Bacteria</taxon>
        <taxon>Bacillati</taxon>
        <taxon>Actinomycetota</taxon>
        <taxon>Actinomycetes</taxon>
        <taxon>Actinomycetales</taxon>
        <taxon>Actinomycetaceae</taxon>
        <taxon>Actinomyces</taxon>
    </lineage>
</organism>